<dbReference type="EMBL" id="JBHTAP010000001">
    <property type="protein sequence ID" value="MFC7234540.1"/>
    <property type="molecule type" value="Genomic_DNA"/>
</dbReference>
<protein>
    <submittedName>
        <fullName evidence="2">Uncharacterized protein</fullName>
    </submittedName>
</protein>
<sequence length="89" mass="9107">MVPDTSRDADRGDPDDLDRVVRRAVREALWDVFGTVAYTLFLVLLGAVGVGFVAAATGAANGLGIAFAALGGVLLLASGVGLYRTATGR</sequence>
<feature type="transmembrane region" description="Helical" evidence="1">
    <location>
        <begin position="62"/>
        <end position="83"/>
    </location>
</feature>
<reference evidence="2 3" key="1">
    <citation type="journal article" date="2019" name="Int. J. Syst. Evol. Microbiol.">
        <title>The Global Catalogue of Microorganisms (GCM) 10K type strain sequencing project: providing services to taxonomists for standard genome sequencing and annotation.</title>
        <authorList>
            <consortium name="The Broad Institute Genomics Platform"/>
            <consortium name="The Broad Institute Genome Sequencing Center for Infectious Disease"/>
            <person name="Wu L."/>
            <person name="Ma J."/>
        </authorList>
    </citation>
    <scope>NUCLEOTIDE SEQUENCE [LARGE SCALE GENOMIC DNA]</scope>
    <source>
        <strain evidence="2 3">DT85</strain>
    </source>
</reference>
<proteinExistence type="predicted"/>
<keyword evidence="3" id="KW-1185">Reference proteome</keyword>
<keyword evidence="1" id="KW-0812">Transmembrane</keyword>
<evidence type="ECO:0000313" key="2">
    <source>
        <dbReference type="EMBL" id="MFC7234540.1"/>
    </source>
</evidence>
<feature type="transmembrane region" description="Helical" evidence="1">
    <location>
        <begin position="32"/>
        <end position="56"/>
    </location>
</feature>
<accession>A0ABD5ZM75</accession>
<dbReference type="GeneID" id="79266208"/>
<keyword evidence="1" id="KW-0472">Membrane</keyword>
<keyword evidence="1" id="KW-1133">Transmembrane helix</keyword>
<organism evidence="2 3">
    <name type="scientific">Halosegnis marinus</name>
    <dbReference type="NCBI Taxonomy" id="3034023"/>
    <lineage>
        <taxon>Archaea</taxon>
        <taxon>Methanobacteriati</taxon>
        <taxon>Methanobacteriota</taxon>
        <taxon>Stenosarchaea group</taxon>
        <taxon>Halobacteria</taxon>
        <taxon>Halobacteriales</taxon>
        <taxon>Natronomonadaceae</taxon>
        <taxon>Halosegnis</taxon>
    </lineage>
</organism>
<dbReference type="Proteomes" id="UP001596398">
    <property type="component" value="Unassembled WGS sequence"/>
</dbReference>
<evidence type="ECO:0000313" key="3">
    <source>
        <dbReference type="Proteomes" id="UP001596398"/>
    </source>
</evidence>
<comment type="caution">
    <text evidence="2">The sequence shown here is derived from an EMBL/GenBank/DDBJ whole genome shotgun (WGS) entry which is preliminary data.</text>
</comment>
<evidence type="ECO:0000256" key="1">
    <source>
        <dbReference type="SAM" id="Phobius"/>
    </source>
</evidence>
<name>A0ABD5ZM75_9EURY</name>
<dbReference type="RefSeq" id="WP_276235548.1">
    <property type="nucleotide sequence ID" value="NZ_CP119802.1"/>
</dbReference>
<gene>
    <name evidence="2" type="ORF">ACFQJ4_04325</name>
</gene>
<dbReference type="AlphaFoldDB" id="A0ABD5ZM75"/>